<dbReference type="AlphaFoldDB" id="A0A2K3JUA4"/>
<accession>A0A2K3JUA4</accession>
<reference evidence="1 2" key="1">
    <citation type="journal article" date="2014" name="Am. J. Bot.">
        <title>Genome assembly and annotation for red clover (Trifolium pratense; Fabaceae).</title>
        <authorList>
            <person name="Istvanek J."/>
            <person name="Jaros M."/>
            <person name="Krenek A."/>
            <person name="Repkova J."/>
        </authorList>
    </citation>
    <scope>NUCLEOTIDE SEQUENCE [LARGE SCALE GENOMIC DNA]</scope>
    <source>
        <strain evidence="2">cv. Tatra</strain>
        <tissue evidence="1">Young leaves</tissue>
    </source>
</reference>
<proteinExistence type="predicted"/>
<protein>
    <submittedName>
        <fullName evidence="1">Uncharacterized protein</fullName>
    </submittedName>
</protein>
<organism evidence="1 2">
    <name type="scientific">Trifolium pratense</name>
    <name type="common">Red clover</name>
    <dbReference type="NCBI Taxonomy" id="57577"/>
    <lineage>
        <taxon>Eukaryota</taxon>
        <taxon>Viridiplantae</taxon>
        <taxon>Streptophyta</taxon>
        <taxon>Embryophyta</taxon>
        <taxon>Tracheophyta</taxon>
        <taxon>Spermatophyta</taxon>
        <taxon>Magnoliopsida</taxon>
        <taxon>eudicotyledons</taxon>
        <taxon>Gunneridae</taxon>
        <taxon>Pentapetalae</taxon>
        <taxon>rosids</taxon>
        <taxon>fabids</taxon>
        <taxon>Fabales</taxon>
        <taxon>Fabaceae</taxon>
        <taxon>Papilionoideae</taxon>
        <taxon>50 kb inversion clade</taxon>
        <taxon>NPAAA clade</taxon>
        <taxon>Hologalegina</taxon>
        <taxon>IRL clade</taxon>
        <taxon>Trifolieae</taxon>
        <taxon>Trifolium</taxon>
    </lineage>
</organism>
<feature type="non-terminal residue" evidence="1">
    <location>
        <position position="1"/>
    </location>
</feature>
<evidence type="ECO:0000313" key="1">
    <source>
        <dbReference type="EMBL" id="PNX57623.1"/>
    </source>
</evidence>
<sequence length="138" mass="15383">ISLVIMAGLSLVDPQTKTDASAKGEDEYSIVHFNYNNNYLSIRKIPTGRLIKVERELRPSTVSYIPPPSYLCLFEENSDSQLQQVGFGPHPYHLSHSYRLSTEAAQHNDTMSTSIHGFLRGVGKGANILTDELFSKTI</sequence>
<name>A0A2K3JUA4_TRIPR</name>
<dbReference type="Proteomes" id="UP000236291">
    <property type="component" value="Unassembled WGS sequence"/>
</dbReference>
<evidence type="ECO:0000313" key="2">
    <source>
        <dbReference type="Proteomes" id="UP000236291"/>
    </source>
</evidence>
<dbReference type="EMBL" id="ASHM01076838">
    <property type="protein sequence ID" value="PNX57623.1"/>
    <property type="molecule type" value="Genomic_DNA"/>
</dbReference>
<comment type="caution">
    <text evidence="1">The sequence shown here is derived from an EMBL/GenBank/DDBJ whole genome shotgun (WGS) entry which is preliminary data.</text>
</comment>
<reference evidence="1 2" key="2">
    <citation type="journal article" date="2017" name="Front. Plant Sci.">
        <title>Gene Classification and Mining of Molecular Markers Useful in Red Clover (Trifolium pratense) Breeding.</title>
        <authorList>
            <person name="Istvanek J."/>
            <person name="Dluhosova J."/>
            <person name="Dluhos P."/>
            <person name="Patkova L."/>
            <person name="Nedelnik J."/>
            <person name="Repkova J."/>
        </authorList>
    </citation>
    <scope>NUCLEOTIDE SEQUENCE [LARGE SCALE GENOMIC DNA]</scope>
    <source>
        <strain evidence="2">cv. Tatra</strain>
        <tissue evidence="1">Young leaves</tissue>
    </source>
</reference>
<gene>
    <name evidence="1" type="ORF">L195_g050497</name>
</gene>